<proteinExistence type="predicted"/>
<feature type="compositionally biased region" description="Polar residues" evidence="1">
    <location>
        <begin position="1"/>
        <end position="18"/>
    </location>
</feature>
<dbReference type="Proteomes" id="UP000823775">
    <property type="component" value="Unassembled WGS sequence"/>
</dbReference>
<feature type="compositionally biased region" description="Polar residues" evidence="1">
    <location>
        <begin position="36"/>
        <end position="47"/>
    </location>
</feature>
<comment type="caution">
    <text evidence="2">The sequence shown here is derived from an EMBL/GenBank/DDBJ whole genome shotgun (WGS) entry which is preliminary data.</text>
</comment>
<reference evidence="2 3" key="1">
    <citation type="journal article" date="2021" name="BMC Genomics">
        <title>Datura genome reveals duplications of psychoactive alkaloid biosynthetic genes and high mutation rate following tissue culture.</title>
        <authorList>
            <person name="Rajewski A."/>
            <person name="Carter-House D."/>
            <person name="Stajich J."/>
            <person name="Litt A."/>
        </authorList>
    </citation>
    <scope>NUCLEOTIDE SEQUENCE [LARGE SCALE GENOMIC DNA]</scope>
    <source>
        <strain evidence="2">AR-01</strain>
    </source>
</reference>
<keyword evidence="3" id="KW-1185">Reference proteome</keyword>
<accession>A0ABS8UTZ6</accession>
<protein>
    <submittedName>
        <fullName evidence="2">Uncharacterized protein</fullName>
    </submittedName>
</protein>
<evidence type="ECO:0000256" key="1">
    <source>
        <dbReference type="SAM" id="MobiDB-lite"/>
    </source>
</evidence>
<dbReference type="EMBL" id="JACEIK010002658">
    <property type="protein sequence ID" value="MCD9638252.1"/>
    <property type="molecule type" value="Genomic_DNA"/>
</dbReference>
<name>A0ABS8UTZ6_DATST</name>
<feature type="region of interest" description="Disordered" evidence="1">
    <location>
        <begin position="1"/>
        <end position="75"/>
    </location>
</feature>
<gene>
    <name evidence="2" type="ORF">HAX54_022104</name>
</gene>
<sequence>MASETSPSPSTEGNQLSDNLILDTPLSSNPSSSPSGTDTQHSPSSKMHSPKVVPVNPTAISHGGDNTRGDGTGVSVDGLVVAKEGTEVLQKEGSDFSIENMFEGGLTESREGMSNILQSEAEIIEEFINALSIREKEVGEGSPSAEGSRLASGVGNYPFIQESGEPSSQEAPTVVASPKWDGTPTQPDVGVLETSAPSGIAEGNSSPLDDDEISSHLVFKRKSRSASRLSLQGSTGTQGGPATRGTVKKSLDLILGRVSKKGKKLAVVEKPAEGPSVPVLRSKKKHFYDKSSKGWEHLFALPMPIMYEAEVTEFYASPSFTDDDETVFAKVGGVELEFDSISLGKILDMHTAGEFTVKDKQATRDFHKMIGKL</sequence>
<feature type="compositionally biased region" description="Low complexity" evidence="1">
    <location>
        <begin position="25"/>
        <end position="35"/>
    </location>
</feature>
<evidence type="ECO:0000313" key="3">
    <source>
        <dbReference type="Proteomes" id="UP000823775"/>
    </source>
</evidence>
<evidence type="ECO:0000313" key="2">
    <source>
        <dbReference type="EMBL" id="MCD9638252.1"/>
    </source>
</evidence>
<organism evidence="2 3">
    <name type="scientific">Datura stramonium</name>
    <name type="common">Jimsonweed</name>
    <name type="synonym">Common thornapple</name>
    <dbReference type="NCBI Taxonomy" id="4076"/>
    <lineage>
        <taxon>Eukaryota</taxon>
        <taxon>Viridiplantae</taxon>
        <taxon>Streptophyta</taxon>
        <taxon>Embryophyta</taxon>
        <taxon>Tracheophyta</taxon>
        <taxon>Spermatophyta</taxon>
        <taxon>Magnoliopsida</taxon>
        <taxon>eudicotyledons</taxon>
        <taxon>Gunneridae</taxon>
        <taxon>Pentapetalae</taxon>
        <taxon>asterids</taxon>
        <taxon>lamiids</taxon>
        <taxon>Solanales</taxon>
        <taxon>Solanaceae</taxon>
        <taxon>Solanoideae</taxon>
        <taxon>Datureae</taxon>
        <taxon>Datura</taxon>
    </lineage>
</organism>
<feature type="region of interest" description="Disordered" evidence="1">
    <location>
        <begin position="139"/>
        <end position="211"/>
    </location>
</feature>